<dbReference type="InterPro" id="IPR043128">
    <property type="entry name" value="Rev_trsase/Diguanyl_cyclase"/>
</dbReference>
<feature type="transmembrane region" description="Helical" evidence="3">
    <location>
        <begin position="35"/>
        <end position="55"/>
    </location>
</feature>
<dbReference type="InterPro" id="IPR029787">
    <property type="entry name" value="Nucleotide_cyclase"/>
</dbReference>
<dbReference type="EMBL" id="VIWP01000005">
    <property type="protein sequence ID" value="TWF52004.1"/>
    <property type="molecule type" value="Genomic_DNA"/>
</dbReference>
<dbReference type="NCBIfam" id="TIGR00254">
    <property type="entry name" value="GGDEF"/>
    <property type="match status" value="1"/>
</dbReference>
<evidence type="ECO:0000313" key="6">
    <source>
        <dbReference type="Proteomes" id="UP000320653"/>
    </source>
</evidence>
<dbReference type="Proteomes" id="UP000320653">
    <property type="component" value="Unassembled WGS sequence"/>
</dbReference>
<feature type="transmembrane region" description="Helical" evidence="3">
    <location>
        <begin position="6"/>
        <end position="28"/>
    </location>
</feature>
<evidence type="ECO:0000313" key="5">
    <source>
        <dbReference type="EMBL" id="TWF52004.1"/>
    </source>
</evidence>
<dbReference type="EC" id="2.7.7.65" evidence="1"/>
<dbReference type="PANTHER" id="PTHR45138:SF9">
    <property type="entry name" value="DIGUANYLATE CYCLASE DGCM-RELATED"/>
    <property type="match status" value="1"/>
</dbReference>
<keyword evidence="3" id="KW-1133">Transmembrane helix</keyword>
<organism evidence="5 6">
    <name type="scientific">Neorhizobium alkalisoli</name>
    <dbReference type="NCBI Taxonomy" id="528178"/>
    <lineage>
        <taxon>Bacteria</taxon>
        <taxon>Pseudomonadati</taxon>
        <taxon>Pseudomonadota</taxon>
        <taxon>Alphaproteobacteria</taxon>
        <taxon>Hyphomicrobiales</taxon>
        <taxon>Rhizobiaceae</taxon>
        <taxon>Rhizobium/Agrobacterium group</taxon>
        <taxon>Neorhizobium</taxon>
    </lineage>
</organism>
<evidence type="ECO:0000256" key="1">
    <source>
        <dbReference type="ARBA" id="ARBA00012528"/>
    </source>
</evidence>
<feature type="transmembrane region" description="Helical" evidence="3">
    <location>
        <begin position="187"/>
        <end position="209"/>
    </location>
</feature>
<dbReference type="GO" id="GO:0052621">
    <property type="term" value="F:diguanylate cyclase activity"/>
    <property type="evidence" value="ECO:0007669"/>
    <property type="project" value="UniProtKB-EC"/>
</dbReference>
<dbReference type="RefSeq" id="WP_145639528.1">
    <property type="nucleotide sequence ID" value="NZ_VIWP01000005.1"/>
</dbReference>
<dbReference type="PANTHER" id="PTHR45138">
    <property type="entry name" value="REGULATORY COMPONENTS OF SENSORY TRANSDUCTION SYSTEM"/>
    <property type="match status" value="1"/>
</dbReference>
<comment type="caution">
    <text evidence="5">The sequence shown here is derived from an EMBL/GenBank/DDBJ whole genome shotgun (WGS) entry which is preliminary data.</text>
</comment>
<evidence type="ECO:0000256" key="3">
    <source>
        <dbReference type="SAM" id="Phobius"/>
    </source>
</evidence>
<dbReference type="InterPro" id="IPR000160">
    <property type="entry name" value="GGDEF_dom"/>
</dbReference>
<feature type="domain" description="GGDEF" evidence="4">
    <location>
        <begin position="247"/>
        <end position="381"/>
    </location>
</feature>
<feature type="transmembrane region" description="Helical" evidence="3">
    <location>
        <begin position="116"/>
        <end position="135"/>
    </location>
</feature>
<keyword evidence="3" id="KW-0812">Transmembrane</keyword>
<dbReference type="Gene3D" id="3.30.70.270">
    <property type="match status" value="1"/>
</dbReference>
<reference evidence="5 6" key="1">
    <citation type="submission" date="2019-06" db="EMBL/GenBank/DDBJ databases">
        <title>Sorghum-associated microbial communities from plants grown in Nebraska, USA.</title>
        <authorList>
            <person name="Schachtman D."/>
        </authorList>
    </citation>
    <scope>NUCLEOTIDE SEQUENCE [LARGE SCALE GENOMIC DNA]</scope>
    <source>
        <strain evidence="5 6">1225</strain>
    </source>
</reference>
<dbReference type="Pfam" id="PF00990">
    <property type="entry name" value="GGDEF"/>
    <property type="match status" value="1"/>
</dbReference>
<feature type="transmembrane region" description="Helical" evidence="3">
    <location>
        <begin position="93"/>
        <end position="110"/>
    </location>
</feature>
<comment type="catalytic activity">
    <reaction evidence="2">
        <text>2 GTP = 3',3'-c-di-GMP + 2 diphosphate</text>
        <dbReference type="Rhea" id="RHEA:24898"/>
        <dbReference type="ChEBI" id="CHEBI:33019"/>
        <dbReference type="ChEBI" id="CHEBI:37565"/>
        <dbReference type="ChEBI" id="CHEBI:58805"/>
        <dbReference type="EC" id="2.7.7.65"/>
    </reaction>
</comment>
<keyword evidence="3" id="KW-0472">Membrane</keyword>
<dbReference type="InterPro" id="IPR050469">
    <property type="entry name" value="Diguanylate_Cyclase"/>
</dbReference>
<accession>A0A561QNQ2</accession>
<keyword evidence="6" id="KW-1185">Reference proteome</keyword>
<name>A0A561QNQ2_9HYPH</name>
<proteinExistence type="predicted"/>
<dbReference type="SUPFAM" id="SSF55073">
    <property type="entry name" value="Nucleotide cyclase"/>
    <property type="match status" value="1"/>
</dbReference>
<evidence type="ECO:0000259" key="4">
    <source>
        <dbReference type="PROSITE" id="PS50887"/>
    </source>
</evidence>
<gene>
    <name evidence="5" type="ORF">FHW37_105102</name>
</gene>
<dbReference type="CDD" id="cd01949">
    <property type="entry name" value="GGDEF"/>
    <property type="match status" value="1"/>
</dbReference>
<evidence type="ECO:0000256" key="2">
    <source>
        <dbReference type="ARBA" id="ARBA00034247"/>
    </source>
</evidence>
<dbReference type="OrthoDB" id="9812260at2"/>
<protein>
    <recommendedName>
        <fullName evidence="1">diguanylate cyclase</fullName>
        <ecNumber evidence="1">2.7.7.65</ecNumber>
    </recommendedName>
</protein>
<dbReference type="PROSITE" id="PS50887">
    <property type="entry name" value="GGDEF"/>
    <property type="match status" value="1"/>
</dbReference>
<feature type="transmembrane region" description="Helical" evidence="3">
    <location>
        <begin position="67"/>
        <end position="86"/>
    </location>
</feature>
<dbReference type="AlphaFoldDB" id="A0A561QNQ2"/>
<sequence>MTFDLRTIYAMTAIACIVLGLFQCFAYFTGRFERWLAVWSASNILIGIGSLFIAFRGLVPDLVATQAGNGLTIVGCLLLPVSLRIFAGRRVDAPLLLAAIVAINVPLLLMDGPEQWSQRIAFSSLIFAMIDLTVVRETFRLWRDEGLTSALLTAALFGTTATMYISRSIMAHNGQLGDMGLFQPGNGLHALIGLSALLFVTLRSMLIMLMGMERANLRLQDAAYRDPLTGVLNRSGLARWFSAATTMPIAVLVVDLDRFKEFNDNCGHAIGDKVLRAFAQAAGSVVGASGLIARHGGDEFVVVLKGRSLEQAVLVAENLRIAFSLGTAGLDAALPIRPTLSIGAAAQAGGTVDLPSLLHQADQALYRRKRDGRDGVDVYSPELAA</sequence>
<dbReference type="SMART" id="SM00267">
    <property type="entry name" value="GGDEF"/>
    <property type="match status" value="1"/>
</dbReference>
<feature type="transmembrane region" description="Helical" evidence="3">
    <location>
        <begin position="147"/>
        <end position="167"/>
    </location>
</feature>